<sequence>MFLLVLKYDGDNSEAKIGYAMMALEAYGCKVNHKSNYDFYRIKQEIDRKQPVYSICSF</sequence>
<keyword evidence="2" id="KW-1185">Reference proteome</keyword>
<name>U6RMC7_9BACT</name>
<evidence type="ECO:0000313" key="2">
    <source>
        <dbReference type="Proteomes" id="UP000017831"/>
    </source>
</evidence>
<dbReference type="Proteomes" id="UP000017831">
    <property type="component" value="Unassembled WGS sequence"/>
</dbReference>
<protein>
    <submittedName>
        <fullName evidence="1">Uncharacterized protein</fullName>
    </submittedName>
</protein>
<organism evidence="1 2">
    <name type="scientific">Phocaeicola massiliensis B84634 = Timone 84634 = DSM 17679 = JCM 13223</name>
    <dbReference type="NCBI Taxonomy" id="1121098"/>
    <lineage>
        <taxon>Bacteria</taxon>
        <taxon>Pseudomonadati</taxon>
        <taxon>Bacteroidota</taxon>
        <taxon>Bacteroidia</taxon>
        <taxon>Bacteroidales</taxon>
        <taxon>Bacteroidaceae</taxon>
        <taxon>Phocaeicola</taxon>
    </lineage>
</organism>
<dbReference type="EMBL" id="AQHY01000007">
    <property type="protein sequence ID" value="EOA57769.1"/>
    <property type="molecule type" value="Genomic_DNA"/>
</dbReference>
<evidence type="ECO:0000313" key="1">
    <source>
        <dbReference type="EMBL" id="EOA57769.1"/>
    </source>
</evidence>
<accession>U6RMC7</accession>
<gene>
    <name evidence="1" type="ORF">HMPREF1534_00536</name>
</gene>
<dbReference type="HOGENOM" id="CLU_2969825_0_0_10"/>
<proteinExistence type="predicted"/>
<dbReference type="STRING" id="1121098.HMPREF1534_00536"/>
<reference evidence="1 2" key="1">
    <citation type="submission" date="2013-04" db="EMBL/GenBank/DDBJ databases">
        <title>The Genome Sequence of Bacteroides massiliensis DSM 17679.</title>
        <authorList>
            <consortium name="The Broad Institute Genomics Platform"/>
            <person name="Earl A."/>
            <person name="Ward D."/>
            <person name="Feldgarden M."/>
            <person name="Gevers D."/>
            <person name="Martens E."/>
            <person name="Fenner L."/>
            <person name="Roux V."/>
            <person name="Mallet M.N."/>
            <person name="Raoult D."/>
            <person name="Walker B."/>
            <person name="Young S."/>
            <person name="Zeng Q."/>
            <person name="Gargeya S."/>
            <person name="Fitzgerald M."/>
            <person name="Haas B."/>
            <person name="Abouelleil A."/>
            <person name="Allen A.W."/>
            <person name="Alvarado L."/>
            <person name="Arachchi H.M."/>
            <person name="Berlin A.M."/>
            <person name="Chapman S.B."/>
            <person name="Gainer-Dewar J."/>
            <person name="Goldberg J."/>
            <person name="Griggs A."/>
            <person name="Gujja S."/>
            <person name="Hansen M."/>
            <person name="Howarth C."/>
            <person name="Imamovic A."/>
            <person name="Ireland A."/>
            <person name="Larimer J."/>
            <person name="McCowan C."/>
            <person name="Murphy C."/>
            <person name="Pearson M."/>
            <person name="Poon T.W."/>
            <person name="Priest M."/>
            <person name="Roberts A."/>
            <person name="Saif S."/>
            <person name="Shea T."/>
            <person name="Sisk P."/>
            <person name="Sykes S."/>
            <person name="Wortman J."/>
            <person name="Nusbaum C."/>
            <person name="Birren B."/>
        </authorList>
    </citation>
    <scope>NUCLEOTIDE SEQUENCE [LARGE SCALE GENOMIC DNA]</scope>
    <source>
        <strain evidence="2">B84634 / Timone 84634 / DSM 17679 / JCM 13223</strain>
    </source>
</reference>
<dbReference type="PATRIC" id="fig|1121098.3.peg.546"/>
<comment type="caution">
    <text evidence="1">The sequence shown here is derived from an EMBL/GenBank/DDBJ whole genome shotgun (WGS) entry which is preliminary data.</text>
</comment>
<dbReference type="AlphaFoldDB" id="U6RMC7"/>